<evidence type="ECO:0000313" key="1">
    <source>
        <dbReference type="EMBL" id="APZ91628.1"/>
    </source>
</evidence>
<dbReference type="AlphaFoldDB" id="A0A1P8WC36"/>
<dbReference type="KEGG" id="fmr:Fuma_01217"/>
<keyword evidence="2" id="KW-1185">Reference proteome</keyword>
<reference evidence="1 2" key="1">
    <citation type="journal article" date="2016" name="Front. Microbiol.">
        <title>Fuerstia marisgermanicae gen. nov., sp. nov., an Unusual Member of the Phylum Planctomycetes from the German Wadden Sea.</title>
        <authorList>
            <person name="Kohn T."/>
            <person name="Heuer A."/>
            <person name="Jogler M."/>
            <person name="Vollmers J."/>
            <person name="Boedeker C."/>
            <person name="Bunk B."/>
            <person name="Rast P."/>
            <person name="Borchert D."/>
            <person name="Glockner I."/>
            <person name="Freese H.M."/>
            <person name="Klenk H.P."/>
            <person name="Overmann J."/>
            <person name="Kaster A.K."/>
            <person name="Rohde M."/>
            <person name="Wiegand S."/>
            <person name="Jogler C."/>
        </authorList>
    </citation>
    <scope>NUCLEOTIDE SEQUENCE [LARGE SCALE GENOMIC DNA]</scope>
    <source>
        <strain evidence="1 2">NH11</strain>
    </source>
</reference>
<accession>A0A1P8WC36</accession>
<evidence type="ECO:0000313" key="2">
    <source>
        <dbReference type="Proteomes" id="UP000187735"/>
    </source>
</evidence>
<sequence>MPGFWHIEFSPCSPADFWYSARRKRNGSLLNRGYDCVCICDCD</sequence>
<dbReference type="EMBL" id="CP017641">
    <property type="protein sequence ID" value="APZ91628.1"/>
    <property type="molecule type" value="Genomic_DNA"/>
</dbReference>
<organism evidence="1 2">
    <name type="scientific">Fuerstiella marisgermanici</name>
    <dbReference type="NCBI Taxonomy" id="1891926"/>
    <lineage>
        <taxon>Bacteria</taxon>
        <taxon>Pseudomonadati</taxon>
        <taxon>Planctomycetota</taxon>
        <taxon>Planctomycetia</taxon>
        <taxon>Planctomycetales</taxon>
        <taxon>Planctomycetaceae</taxon>
        <taxon>Fuerstiella</taxon>
    </lineage>
</organism>
<protein>
    <submittedName>
        <fullName evidence="1">Uncharacterized protein</fullName>
    </submittedName>
</protein>
<name>A0A1P8WC36_9PLAN</name>
<dbReference type="Proteomes" id="UP000187735">
    <property type="component" value="Chromosome"/>
</dbReference>
<proteinExistence type="predicted"/>
<gene>
    <name evidence="1" type="ORF">Fuma_01217</name>
</gene>